<evidence type="ECO:0000259" key="7">
    <source>
        <dbReference type="PROSITE" id="PS50110"/>
    </source>
</evidence>
<name>A0A4Y9RQA0_9BURK</name>
<evidence type="ECO:0000256" key="6">
    <source>
        <dbReference type="PROSITE-ProRule" id="PRU00169"/>
    </source>
</evidence>
<gene>
    <name evidence="8" type="ORF">E4L96_21380</name>
</gene>
<dbReference type="Pfam" id="PF00072">
    <property type="entry name" value="Response_reg"/>
    <property type="match status" value="1"/>
</dbReference>
<keyword evidence="9" id="KW-1185">Reference proteome</keyword>
<reference evidence="8 9" key="1">
    <citation type="submission" date="2019-03" db="EMBL/GenBank/DDBJ databases">
        <title>Draft Genome Sequence of Massilia arenosa sp. nov., a Novel Massilia Species Isolated from a Sandy-loam Maize Soil.</title>
        <authorList>
            <person name="Raths R."/>
            <person name="Peta V."/>
            <person name="Bucking H."/>
        </authorList>
    </citation>
    <scope>NUCLEOTIDE SEQUENCE [LARGE SCALE GENOMIC DNA]</scope>
    <source>
        <strain evidence="8 9">MC02</strain>
    </source>
</reference>
<dbReference type="Gene3D" id="3.40.50.2300">
    <property type="match status" value="1"/>
</dbReference>
<dbReference type="GO" id="GO:0032993">
    <property type="term" value="C:protein-DNA complex"/>
    <property type="evidence" value="ECO:0007669"/>
    <property type="project" value="TreeGrafter"/>
</dbReference>
<dbReference type="AlphaFoldDB" id="A0A4Y9RQA0"/>
<dbReference type="FunFam" id="3.40.50.2300:FF:000001">
    <property type="entry name" value="DNA-binding response regulator PhoB"/>
    <property type="match status" value="1"/>
</dbReference>
<dbReference type="EMBL" id="SPVF01000259">
    <property type="protein sequence ID" value="TFW11507.1"/>
    <property type="molecule type" value="Genomic_DNA"/>
</dbReference>
<evidence type="ECO:0000313" key="8">
    <source>
        <dbReference type="EMBL" id="TFW11507.1"/>
    </source>
</evidence>
<dbReference type="SUPFAM" id="SSF52172">
    <property type="entry name" value="CheY-like"/>
    <property type="match status" value="1"/>
</dbReference>
<dbReference type="InterPro" id="IPR011006">
    <property type="entry name" value="CheY-like_superfamily"/>
</dbReference>
<dbReference type="InterPro" id="IPR039420">
    <property type="entry name" value="WalR-like"/>
</dbReference>
<evidence type="ECO:0000256" key="4">
    <source>
        <dbReference type="ARBA" id="ARBA00023125"/>
    </source>
</evidence>
<dbReference type="GO" id="GO:0005829">
    <property type="term" value="C:cytosol"/>
    <property type="evidence" value="ECO:0007669"/>
    <property type="project" value="TreeGrafter"/>
</dbReference>
<dbReference type="PANTHER" id="PTHR48111">
    <property type="entry name" value="REGULATOR OF RPOS"/>
    <property type="match status" value="1"/>
</dbReference>
<evidence type="ECO:0000256" key="3">
    <source>
        <dbReference type="ARBA" id="ARBA00023015"/>
    </source>
</evidence>
<evidence type="ECO:0000256" key="2">
    <source>
        <dbReference type="ARBA" id="ARBA00023012"/>
    </source>
</evidence>
<dbReference type="PANTHER" id="PTHR48111:SF1">
    <property type="entry name" value="TWO-COMPONENT RESPONSE REGULATOR ORR33"/>
    <property type="match status" value="1"/>
</dbReference>
<dbReference type="GO" id="GO:0000156">
    <property type="term" value="F:phosphorelay response regulator activity"/>
    <property type="evidence" value="ECO:0007669"/>
    <property type="project" value="TreeGrafter"/>
</dbReference>
<dbReference type="PROSITE" id="PS50110">
    <property type="entry name" value="RESPONSE_REGULATORY"/>
    <property type="match status" value="1"/>
</dbReference>
<keyword evidence="1 6" id="KW-0597">Phosphoprotein</keyword>
<dbReference type="GO" id="GO:0000976">
    <property type="term" value="F:transcription cis-regulatory region binding"/>
    <property type="evidence" value="ECO:0007669"/>
    <property type="project" value="TreeGrafter"/>
</dbReference>
<keyword evidence="3" id="KW-0805">Transcription regulation</keyword>
<dbReference type="Proteomes" id="UP000298438">
    <property type="component" value="Unassembled WGS sequence"/>
</dbReference>
<organism evidence="8 9">
    <name type="scientific">Zemynaea arenosa</name>
    <dbReference type="NCBI Taxonomy" id="2561931"/>
    <lineage>
        <taxon>Bacteria</taxon>
        <taxon>Pseudomonadati</taxon>
        <taxon>Pseudomonadota</taxon>
        <taxon>Betaproteobacteria</taxon>
        <taxon>Burkholderiales</taxon>
        <taxon>Oxalobacteraceae</taxon>
        <taxon>Telluria group</taxon>
        <taxon>Zemynaea</taxon>
    </lineage>
</organism>
<dbReference type="GO" id="GO:0006355">
    <property type="term" value="P:regulation of DNA-templated transcription"/>
    <property type="evidence" value="ECO:0007669"/>
    <property type="project" value="TreeGrafter"/>
</dbReference>
<evidence type="ECO:0000256" key="5">
    <source>
        <dbReference type="ARBA" id="ARBA00023163"/>
    </source>
</evidence>
<evidence type="ECO:0000313" key="9">
    <source>
        <dbReference type="Proteomes" id="UP000298438"/>
    </source>
</evidence>
<accession>A0A4Y9RQA0</accession>
<keyword evidence="4" id="KW-0238">DNA-binding</keyword>
<feature type="domain" description="Response regulatory" evidence="7">
    <location>
        <begin position="10"/>
        <end position="127"/>
    </location>
</feature>
<proteinExistence type="predicted"/>
<keyword evidence="2" id="KW-0902">Two-component regulatory system</keyword>
<sequence length="130" mass="14482">MSHNANAAPCILVVEDDEHIAQVLKFMLERQGYQATLCADGATARSHIASQPAAALVLLDVMLPHVDGFELVGLIRRNEDWRDTPIIMLTAKNMETDIVRALDAGASDYIAKPFQPNELLARIRRHVRPR</sequence>
<dbReference type="SMART" id="SM00448">
    <property type="entry name" value="REC"/>
    <property type="match status" value="1"/>
</dbReference>
<keyword evidence="5" id="KW-0804">Transcription</keyword>
<comment type="caution">
    <text evidence="8">The sequence shown here is derived from an EMBL/GenBank/DDBJ whole genome shotgun (WGS) entry which is preliminary data.</text>
</comment>
<feature type="modified residue" description="4-aspartylphosphate" evidence="6">
    <location>
        <position position="60"/>
    </location>
</feature>
<dbReference type="OrthoDB" id="9800897at2"/>
<protein>
    <submittedName>
        <fullName evidence="8">Response regulator transcription factor</fullName>
    </submittedName>
</protein>
<dbReference type="InterPro" id="IPR001789">
    <property type="entry name" value="Sig_transdc_resp-reg_receiver"/>
</dbReference>
<evidence type="ECO:0000256" key="1">
    <source>
        <dbReference type="ARBA" id="ARBA00022553"/>
    </source>
</evidence>